<name>A0ABT3H9J8_9HYPH</name>
<keyword evidence="2" id="KW-0732">Signal</keyword>
<organism evidence="3 4">
    <name type="scientific">Rhodobium gokarnense</name>
    <dbReference type="NCBI Taxonomy" id="364296"/>
    <lineage>
        <taxon>Bacteria</taxon>
        <taxon>Pseudomonadati</taxon>
        <taxon>Pseudomonadota</taxon>
        <taxon>Alphaproteobacteria</taxon>
        <taxon>Hyphomicrobiales</taxon>
        <taxon>Rhodobiaceae</taxon>
        <taxon>Rhodobium</taxon>
    </lineage>
</organism>
<protein>
    <submittedName>
        <fullName evidence="3">Uncharacterized protein</fullName>
    </submittedName>
</protein>
<keyword evidence="1" id="KW-0175">Coiled coil</keyword>
<dbReference type="EMBL" id="JAOQNS010000003">
    <property type="protein sequence ID" value="MCW2307078.1"/>
    <property type="molecule type" value="Genomic_DNA"/>
</dbReference>
<keyword evidence="4" id="KW-1185">Reference proteome</keyword>
<gene>
    <name evidence="3" type="ORF">M2319_001400</name>
</gene>
<proteinExistence type="predicted"/>
<accession>A0ABT3H9J8</accession>
<feature type="signal peptide" evidence="2">
    <location>
        <begin position="1"/>
        <end position="27"/>
    </location>
</feature>
<dbReference type="Proteomes" id="UP001209755">
    <property type="component" value="Unassembled WGS sequence"/>
</dbReference>
<sequence length="180" mass="19921">MAMVTVKRFCGPAVAAALLLLSSGVLAEDYDGTPDDRFTIVETATGILRIDKETGNVSTCREKVSGGWTCQIAADERAAYEAEIDRLSAENKALADRLAEIRRRLEAVGDDTVKDKEKTLSREDLMRFFTDPPKLSEKDEKAVTEALDVTEKAFRGFLGVMREIERDLKSDDARKDKGAE</sequence>
<evidence type="ECO:0000313" key="4">
    <source>
        <dbReference type="Proteomes" id="UP001209755"/>
    </source>
</evidence>
<reference evidence="4" key="1">
    <citation type="submission" date="2023-07" db="EMBL/GenBank/DDBJ databases">
        <title>Genome sequencing of Purple Non-Sulfur Bacteria from various extreme environments.</title>
        <authorList>
            <person name="Mayer M."/>
        </authorList>
    </citation>
    <scope>NUCLEOTIDE SEQUENCE [LARGE SCALE GENOMIC DNA]</scope>
    <source>
        <strain evidence="4">DSM 17935</strain>
    </source>
</reference>
<evidence type="ECO:0000256" key="1">
    <source>
        <dbReference type="SAM" id="Coils"/>
    </source>
</evidence>
<feature type="coiled-coil region" evidence="1">
    <location>
        <begin position="70"/>
        <end position="111"/>
    </location>
</feature>
<evidence type="ECO:0000256" key="2">
    <source>
        <dbReference type="SAM" id="SignalP"/>
    </source>
</evidence>
<comment type="caution">
    <text evidence="3">The sequence shown here is derived from an EMBL/GenBank/DDBJ whole genome shotgun (WGS) entry which is preliminary data.</text>
</comment>
<evidence type="ECO:0000313" key="3">
    <source>
        <dbReference type="EMBL" id="MCW2307078.1"/>
    </source>
</evidence>
<feature type="chain" id="PRO_5045524869" evidence="2">
    <location>
        <begin position="28"/>
        <end position="180"/>
    </location>
</feature>
<dbReference type="RefSeq" id="WP_264600728.1">
    <property type="nucleotide sequence ID" value="NZ_JAOQNS010000003.1"/>
</dbReference>